<dbReference type="Proteomes" id="UP000605846">
    <property type="component" value="Unassembled WGS sequence"/>
</dbReference>
<name>A0A8H7BSV4_9FUNG</name>
<evidence type="ECO:0000259" key="5">
    <source>
        <dbReference type="Pfam" id="PF21473"/>
    </source>
</evidence>
<evidence type="ECO:0000256" key="2">
    <source>
        <dbReference type="ARBA" id="ARBA00022679"/>
    </source>
</evidence>
<evidence type="ECO:0000313" key="6">
    <source>
        <dbReference type="EMBL" id="KAF7729354.1"/>
    </source>
</evidence>
<evidence type="ECO:0000256" key="3">
    <source>
        <dbReference type="ARBA" id="ARBA00022691"/>
    </source>
</evidence>
<dbReference type="InterPro" id="IPR048970">
    <property type="entry name" value="OB_Ssb-like"/>
</dbReference>
<organism evidence="6 7">
    <name type="scientific">Apophysomyces ossiformis</name>
    <dbReference type="NCBI Taxonomy" id="679940"/>
    <lineage>
        <taxon>Eukaryota</taxon>
        <taxon>Fungi</taxon>
        <taxon>Fungi incertae sedis</taxon>
        <taxon>Mucoromycota</taxon>
        <taxon>Mucoromycotina</taxon>
        <taxon>Mucoromycetes</taxon>
        <taxon>Mucorales</taxon>
        <taxon>Mucorineae</taxon>
        <taxon>Mucoraceae</taxon>
        <taxon>Apophysomyces</taxon>
    </lineage>
</organism>
<dbReference type="PANTHER" id="PTHR21008:SF1">
    <property type="entry name" value="25S RRNA (ADENINE(2142)-N(1))-METHYLTRANSFERASE"/>
    <property type="match status" value="1"/>
</dbReference>
<dbReference type="EMBL" id="JABAYA010000026">
    <property type="protein sequence ID" value="KAF7729354.1"/>
    <property type="molecule type" value="Genomic_DNA"/>
</dbReference>
<feature type="region of interest" description="Disordered" evidence="4">
    <location>
        <begin position="1"/>
        <end position="22"/>
    </location>
</feature>
<reference evidence="6" key="1">
    <citation type="submission" date="2020-01" db="EMBL/GenBank/DDBJ databases">
        <title>Genome Sequencing of Three Apophysomyces-Like Fungal Strains Confirms a Novel Fungal Genus in the Mucoromycota with divergent Burkholderia-like Endosymbiotic Bacteria.</title>
        <authorList>
            <person name="Stajich J.E."/>
            <person name="Macias A.M."/>
            <person name="Carter-House D."/>
            <person name="Lovett B."/>
            <person name="Kasson L.R."/>
            <person name="Berry K."/>
            <person name="Grigoriev I."/>
            <person name="Chang Y."/>
            <person name="Spatafora J."/>
            <person name="Kasson M.T."/>
        </authorList>
    </citation>
    <scope>NUCLEOTIDE SEQUENCE</scope>
    <source>
        <strain evidence="6">NRRL A-21654</strain>
    </source>
</reference>
<dbReference type="PANTHER" id="PTHR21008">
    <property type="entry name" value="S-ADENOSYLMETHIONINE SENSOR UPSTREAM OF MTORC1-RELATED"/>
    <property type="match status" value="1"/>
</dbReference>
<accession>A0A8H7BSV4</accession>
<evidence type="ECO:0000256" key="4">
    <source>
        <dbReference type="SAM" id="MobiDB-lite"/>
    </source>
</evidence>
<dbReference type="SUPFAM" id="SSF50249">
    <property type="entry name" value="Nucleic acid-binding proteins"/>
    <property type="match status" value="1"/>
</dbReference>
<dbReference type="AlphaFoldDB" id="A0A8H7BSV4"/>
<dbReference type="OrthoDB" id="5954793at2759"/>
<feature type="domain" description="Single-stranded DNA binding protein Ssb-like OB fold" evidence="5">
    <location>
        <begin position="191"/>
        <end position="268"/>
    </location>
</feature>
<keyword evidence="3" id="KW-0949">S-adenosyl-L-methionine</keyword>
<evidence type="ECO:0000313" key="7">
    <source>
        <dbReference type="Proteomes" id="UP000605846"/>
    </source>
</evidence>
<evidence type="ECO:0000256" key="1">
    <source>
        <dbReference type="ARBA" id="ARBA00022603"/>
    </source>
</evidence>
<protein>
    <recommendedName>
        <fullName evidence="5">Single-stranded DNA binding protein Ssb-like OB fold domain-containing protein</fullName>
    </recommendedName>
</protein>
<keyword evidence="7" id="KW-1185">Reference proteome</keyword>
<dbReference type="InterPro" id="IPR021867">
    <property type="entry name" value="Bmt2/SAMTOR"/>
</dbReference>
<dbReference type="InterPro" id="IPR012340">
    <property type="entry name" value="NA-bd_OB-fold"/>
</dbReference>
<dbReference type="GO" id="GO:0005730">
    <property type="term" value="C:nucleolus"/>
    <property type="evidence" value="ECO:0007669"/>
    <property type="project" value="TreeGrafter"/>
</dbReference>
<dbReference type="Pfam" id="PF11968">
    <property type="entry name" value="Bmt2"/>
    <property type="match status" value="1"/>
</dbReference>
<dbReference type="GO" id="GO:0016433">
    <property type="term" value="F:rRNA (adenine) methyltransferase activity"/>
    <property type="evidence" value="ECO:0007669"/>
    <property type="project" value="TreeGrafter"/>
</dbReference>
<dbReference type="Gene3D" id="2.40.50.140">
    <property type="entry name" value="Nucleic acid-binding proteins"/>
    <property type="match status" value="1"/>
</dbReference>
<dbReference type="Pfam" id="PF21473">
    <property type="entry name" value="OB_Ssb-like"/>
    <property type="match status" value="1"/>
</dbReference>
<keyword evidence="1" id="KW-0489">Methyltransferase</keyword>
<sequence length="295" mass="32944">MGKAKKKLPITAKRTEEGKPFKRSSIETARLIRRFHVLNKELAKCRHSSEQNDQVRKRQAAIEAEMESMGGLDWYQKASQLGQSKKRGGDSSKWLIKTLKEKCGELLDSATRPIQILDVGAVAPDNYKSYESWIKARPIDLNPQHPDIEKHDFLCLNPPEEKYDIVCLSLVVNFVGDPKDRANLQNKVASLHPDQWGVELVVKVVELLVSVETSDELSGGSICVSEYVVGDETGCIIIKTTSGLNIGKSVRIKNGYTEVLDGYMRLVATDVEEAKDAVEAMMDNNVSSIKFVRKP</sequence>
<gene>
    <name evidence="6" type="ORF">EC973_004610</name>
</gene>
<comment type="caution">
    <text evidence="6">The sequence shown here is derived from an EMBL/GenBank/DDBJ whole genome shotgun (WGS) entry which is preliminary data.</text>
</comment>
<proteinExistence type="predicted"/>
<keyword evidence="2" id="KW-0808">Transferase</keyword>